<gene>
    <name evidence="5" type="ORF">METZ01_LOCUS140536</name>
</gene>
<keyword evidence="1" id="KW-0963">Cytoplasm</keyword>
<feature type="domain" description="Ribosome maturation factor RimP C-terminal" evidence="4">
    <location>
        <begin position="85"/>
        <end position="149"/>
    </location>
</feature>
<keyword evidence="2" id="KW-0690">Ribosome biogenesis</keyword>
<dbReference type="GO" id="GO:0005829">
    <property type="term" value="C:cytosol"/>
    <property type="evidence" value="ECO:0007669"/>
    <property type="project" value="TreeGrafter"/>
</dbReference>
<dbReference type="GO" id="GO:0000028">
    <property type="term" value="P:ribosomal small subunit assembly"/>
    <property type="evidence" value="ECO:0007669"/>
    <property type="project" value="TreeGrafter"/>
</dbReference>
<dbReference type="SUPFAM" id="SSF75420">
    <property type="entry name" value="YhbC-like, N-terminal domain"/>
    <property type="match status" value="1"/>
</dbReference>
<dbReference type="InterPro" id="IPR036847">
    <property type="entry name" value="RimP_C_sf"/>
</dbReference>
<dbReference type="Pfam" id="PF02576">
    <property type="entry name" value="RimP_N"/>
    <property type="match status" value="1"/>
</dbReference>
<evidence type="ECO:0000259" key="3">
    <source>
        <dbReference type="Pfam" id="PF02576"/>
    </source>
</evidence>
<dbReference type="HAMAP" id="MF_01077">
    <property type="entry name" value="RimP"/>
    <property type="match status" value="1"/>
</dbReference>
<dbReference type="CDD" id="cd01734">
    <property type="entry name" value="YlxS_C"/>
    <property type="match status" value="1"/>
</dbReference>
<protein>
    <recommendedName>
        <fullName evidence="6">Ribosome maturation factor RimP N-terminal domain-containing protein</fullName>
    </recommendedName>
</protein>
<dbReference type="SUPFAM" id="SSF74942">
    <property type="entry name" value="YhbC-like, C-terminal domain"/>
    <property type="match status" value="1"/>
</dbReference>
<dbReference type="InterPro" id="IPR003728">
    <property type="entry name" value="Ribosome_maturation_RimP"/>
</dbReference>
<evidence type="ECO:0000256" key="2">
    <source>
        <dbReference type="ARBA" id="ARBA00022517"/>
    </source>
</evidence>
<dbReference type="FunFam" id="3.30.300.70:FF:000001">
    <property type="entry name" value="Ribosome maturation factor RimP"/>
    <property type="match status" value="1"/>
</dbReference>
<dbReference type="PANTHER" id="PTHR33867">
    <property type="entry name" value="RIBOSOME MATURATION FACTOR RIMP"/>
    <property type="match status" value="1"/>
</dbReference>
<organism evidence="5">
    <name type="scientific">marine metagenome</name>
    <dbReference type="NCBI Taxonomy" id="408172"/>
    <lineage>
        <taxon>unclassified sequences</taxon>
        <taxon>metagenomes</taxon>
        <taxon>ecological metagenomes</taxon>
    </lineage>
</organism>
<dbReference type="AlphaFoldDB" id="A0A381ZFR5"/>
<evidence type="ECO:0000259" key="4">
    <source>
        <dbReference type="Pfam" id="PF17384"/>
    </source>
</evidence>
<accession>A0A381ZFR5</accession>
<reference evidence="5" key="1">
    <citation type="submission" date="2018-05" db="EMBL/GenBank/DDBJ databases">
        <authorList>
            <person name="Lanie J.A."/>
            <person name="Ng W.-L."/>
            <person name="Kazmierczak K.M."/>
            <person name="Andrzejewski T.M."/>
            <person name="Davidsen T.M."/>
            <person name="Wayne K.J."/>
            <person name="Tettelin H."/>
            <person name="Glass J.I."/>
            <person name="Rusch D."/>
            <person name="Podicherti R."/>
            <person name="Tsui H.-C.T."/>
            <person name="Winkler M.E."/>
        </authorList>
    </citation>
    <scope>NUCLEOTIDE SEQUENCE</scope>
</reference>
<dbReference type="Gene3D" id="3.30.300.70">
    <property type="entry name" value="RimP-like superfamily, N-terminal"/>
    <property type="match status" value="1"/>
</dbReference>
<feature type="domain" description="Ribosome maturation factor RimP N-terminal" evidence="3">
    <location>
        <begin position="11"/>
        <end position="82"/>
    </location>
</feature>
<name>A0A381ZFR5_9ZZZZ</name>
<evidence type="ECO:0000313" key="5">
    <source>
        <dbReference type="EMBL" id="SVA87682.1"/>
    </source>
</evidence>
<dbReference type="InterPro" id="IPR035956">
    <property type="entry name" value="RimP_N_sf"/>
</dbReference>
<dbReference type="InterPro" id="IPR028989">
    <property type="entry name" value="RimP_N"/>
</dbReference>
<evidence type="ECO:0008006" key="6">
    <source>
        <dbReference type="Google" id="ProtNLM"/>
    </source>
</evidence>
<dbReference type="EMBL" id="UINC01021017">
    <property type="protein sequence ID" value="SVA87682.1"/>
    <property type="molecule type" value="Genomic_DNA"/>
</dbReference>
<proteinExistence type="inferred from homology"/>
<sequence>MLDDVTGLRELLEPVVEAMGFELVMVELAGPGGRTLRLYIDSPGGILVEDCETVSNQVSSVLDVEDPIGDEYTLEVSSPGIDRPLVKPEHFEKVLGRLVNIRMRGRYLGRRRFTGVLTETSEGLAVVDVDGECYELPYADMERAKLVSEYEIGHSRG</sequence>
<dbReference type="GO" id="GO:0006412">
    <property type="term" value="P:translation"/>
    <property type="evidence" value="ECO:0007669"/>
    <property type="project" value="TreeGrafter"/>
</dbReference>
<evidence type="ECO:0000256" key="1">
    <source>
        <dbReference type="ARBA" id="ARBA00022490"/>
    </source>
</evidence>
<dbReference type="PANTHER" id="PTHR33867:SF1">
    <property type="entry name" value="RIBOSOME MATURATION FACTOR RIMP"/>
    <property type="match status" value="1"/>
</dbReference>
<dbReference type="Pfam" id="PF17384">
    <property type="entry name" value="DUF150_C"/>
    <property type="match status" value="1"/>
</dbReference>
<dbReference type="InterPro" id="IPR028998">
    <property type="entry name" value="RimP_C"/>
</dbReference>